<dbReference type="GO" id="GO:0080115">
    <property type="term" value="F:myosin XI tail binding"/>
    <property type="evidence" value="ECO:0007669"/>
    <property type="project" value="UniProtKB-ARBA"/>
</dbReference>
<feature type="transmembrane region" description="Helical" evidence="7">
    <location>
        <begin position="21"/>
        <end position="45"/>
    </location>
</feature>
<reference evidence="9 10" key="1">
    <citation type="journal article" date="2021" name="Commun. Biol.">
        <title>The genome of Shorea leprosula (Dipterocarpaceae) highlights the ecological relevance of drought in aseasonal tropical rainforests.</title>
        <authorList>
            <person name="Ng K.K.S."/>
            <person name="Kobayashi M.J."/>
            <person name="Fawcett J.A."/>
            <person name="Hatakeyama M."/>
            <person name="Paape T."/>
            <person name="Ng C.H."/>
            <person name="Ang C.C."/>
            <person name="Tnah L.H."/>
            <person name="Lee C.T."/>
            <person name="Nishiyama T."/>
            <person name="Sese J."/>
            <person name="O'Brien M.J."/>
            <person name="Copetti D."/>
            <person name="Mohd Noor M.I."/>
            <person name="Ong R.C."/>
            <person name="Putra M."/>
            <person name="Sireger I.Z."/>
            <person name="Indrioko S."/>
            <person name="Kosugi Y."/>
            <person name="Izuno A."/>
            <person name="Isagi Y."/>
            <person name="Lee S.L."/>
            <person name="Shimizu K.K."/>
        </authorList>
    </citation>
    <scope>NUCLEOTIDE SEQUENCE [LARGE SCALE GENOMIC DNA]</scope>
    <source>
        <strain evidence="9">214</strain>
    </source>
</reference>
<dbReference type="PANTHER" id="PTHR31448">
    <property type="entry name" value="MYOSIN-BINDING PROTEIN 2"/>
    <property type="match status" value="1"/>
</dbReference>
<comment type="caution">
    <text evidence="9">The sequence shown here is derived from an EMBL/GenBank/DDBJ whole genome shotgun (WGS) entry which is preliminary data.</text>
</comment>
<evidence type="ECO:0000256" key="7">
    <source>
        <dbReference type="SAM" id="Phobius"/>
    </source>
</evidence>
<dbReference type="Pfam" id="PF04576">
    <property type="entry name" value="Zein-binding"/>
    <property type="match status" value="1"/>
</dbReference>
<feature type="compositionally biased region" description="Basic and acidic residues" evidence="6">
    <location>
        <begin position="197"/>
        <end position="207"/>
    </location>
</feature>
<feature type="coiled-coil region" evidence="5">
    <location>
        <begin position="878"/>
        <end position="905"/>
    </location>
</feature>
<dbReference type="PANTHER" id="PTHR31448:SF32">
    <property type="entry name" value="MYOSIN-BINDING PROTEIN 1"/>
    <property type="match status" value="1"/>
</dbReference>
<evidence type="ECO:0000256" key="6">
    <source>
        <dbReference type="SAM" id="MobiDB-lite"/>
    </source>
</evidence>
<keyword evidence="5" id="KW-0175">Coiled coil</keyword>
<name>A0AAV5KRV1_9ROSI</name>
<comment type="subcellular location">
    <subcellularLocation>
        <location evidence="1">Membrane</location>
        <topology evidence="1">Single-pass membrane protein</topology>
    </subcellularLocation>
</comment>
<feature type="domain" description="GTD-binding" evidence="8">
    <location>
        <begin position="597"/>
        <end position="695"/>
    </location>
</feature>
<dbReference type="AlphaFoldDB" id="A0AAV5KRV1"/>
<evidence type="ECO:0000313" key="10">
    <source>
        <dbReference type="Proteomes" id="UP001054252"/>
    </source>
</evidence>
<dbReference type="GO" id="GO:0016020">
    <property type="term" value="C:membrane"/>
    <property type="evidence" value="ECO:0007669"/>
    <property type="project" value="UniProtKB-SubCell"/>
</dbReference>
<dbReference type="EMBL" id="BPVZ01000075">
    <property type="protein sequence ID" value="GKV27317.1"/>
    <property type="molecule type" value="Genomic_DNA"/>
</dbReference>
<evidence type="ECO:0000256" key="4">
    <source>
        <dbReference type="ARBA" id="ARBA00023136"/>
    </source>
</evidence>
<proteinExistence type="predicted"/>
<evidence type="ECO:0000256" key="3">
    <source>
        <dbReference type="ARBA" id="ARBA00022989"/>
    </source>
</evidence>
<accession>A0AAV5KRV1</accession>
<evidence type="ECO:0000256" key="5">
    <source>
        <dbReference type="SAM" id="Coils"/>
    </source>
</evidence>
<keyword evidence="10" id="KW-1185">Reference proteome</keyword>
<organism evidence="9 10">
    <name type="scientific">Rubroshorea leprosula</name>
    <dbReference type="NCBI Taxonomy" id="152421"/>
    <lineage>
        <taxon>Eukaryota</taxon>
        <taxon>Viridiplantae</taxon>
        <taxon>Streptophyta</taxon>
        <taxon>Embryophyta</taxon>
        <taxon>Tracheophyta</taxon>
        <taxon>Spermatophyta</taxon>
        <taxon>Magnoliopsida</taxon>
        <taxon>eudicotyledons</taxon>
        <taxon>Gunneridae</taxon>
        <taxon>Pentapetalae</taxon>
        <taxon>rosids</taxon>
        <taxon>malvids</taxon>
        <taxon>Malvales</taxon>
        <taxon>Dipterocarpaceae</taxon>
        <taxon>Rubroshorea</taxon>
    </lineage>
</organism>
<dbReference type="InterPro" id="IPR007656">
    <property type="entry name" value="GTD-bd"/>
</dbReference>
<evidence type="ECO:0000313" key="9">
    <source>
        <dbReference type="EMBL" id="GKV27317.1"/>
    </source>
</evidence>
<evidence type="ECO:0000256" key="1">
    <source>
        <dbReference type="ARBA" id="ARBA00004167"/>
    </source>
</evidence>
<feature type="region of interest" description="Disordered" evidence="6">
    <location>
        <begin position="391"/>
        <end position="419"/>
    </location>
</feature>
<evidence type="ECO:0000259" key="8">
    <source>
        <dbReference type="PROSITE" id="PS51775"/>
    </source>
</evidence>
<evidence type="ECO:0000256" key="2">
    <source>
        <dbReference type="ARBA" id="ARBA00022692"/>
    </source>
</evidence>
<dbReference type="PROSITE" id="PS51775">
    <property type="entry name" value="GTD_BINDING"/>
    <property type="match status" value="1"/>
</dbReference>
<feature type="coiled-coil region" evidence="5">
    <location>
        <begin position="599"/>
        <end position="697"/>
    </location>
</feature>
<feature type="region of interest" description="Disordered" evidence="6">
    <location>
        <begin position="189"/>
        <end position="213"/>
    </location>
</feature>
<dbReference type="InterPro" id="IPR039306">
    <property type="entry name" value="MYOB"/>
</dbReference>
<keyword evidence="2 7" id="KW-0812">Transmembrane</keyword>
<keyword evidence="4 7" id="KW-0472">Membrane</keyword>
<protein>
    <recommendedName>
        <fullName evidence="8">GTD-binding domain-containing protein</fullName>
    </recommendedName>
</protein>
<dbReference type="Proteomes" id="UP001054252">
    <property type="component" value="Unassembled WGS sequence"/>
</dbReference>
<gene>
    <name evidence="9" type="ORF">SLEP1_g36503</name>
</gene>
<keyword evidence="3 7" id="KW-1133">Transmembrane helix</keyword>
<sequence length="942" mass="103945">MADGGISFVYSQKISCGLGRALASAALEWLLIFMLFVDAIFSYLITKFAVCYKLQTPCLLCSRLDHVLGNKKLKFYWDLICGHHKLEISSLVYCHAHNKLVDVHEICESCFFSFATTNKSNAETYRLLVGKLGEHSDCGLDKNPLHDGHNLEHSSLRHCSCCNETWLPKVYTENLLQMKSVASKAAEVPSAASLGSKQDEHKEREDPSISARAISCSKSEPDPLSHIGYSELKISSNTESEISDDDESSALIHETNDLKEDIAVQYVQRESQIITLSDSFASDKLINPASALQAPLVVPELQQDFIDSLGGTLIGSTTTIGDDLGELNWQQTSDKTNPSTVPELICLHDVSKLLNVEDTPETVSTYGRFASLEDVPTLPNTSVTPIQFQVSKDTQVHDDVPPSSIDSETPLEESKEDKLISEVDLPPSFISIEASNQGNMSTAEIEDVILMESEKTSKAKHGQVTNNQLPLETNNVASDSSNQTPSLLELGDAYKLAVGSRGRQLSGAYAEHLLGKDSSRLGEDLRILLSQLSTARSIEQSINDMSPRVSVNTDELKASDSSTLSGMQMLQKMASLERNESGLSLDGSIVSEIEGESVVDRLKRQVEHDRKLLNALYKELEEERNASAVAANQAMAMITRLQEEKATLHLEAFHNLRMMEEQAEYDMEALQNTNDLLAEKEKEIQDLEAELEFYQKKFPNESMLEDSAETAFSLKAREKVGGHTEVNLIEESSGFPINSVSENPSLCHSFDETNMSCMKNSGNISSLLEFENERLNILNCLKQLEKKVYQFPNNGLYLNSVNGECSVNEGDEFTDSDDHEQKAGSRVTCGIEGSLMQNDVCAEINSHAHVNISSLQGTQGDIDSSRENPPVLCKGGDIASLAVEISNLNEKLEALKTDLDFLEHAISSVRKGHEGLKFIEMIASNLQELRRIVTRNKDQAIA</sequence>